<dbReference type="Pfam" id="PF07715">
    <property type="entry name" value="Plug"/>
    <property type="match status" value="1"/>
</dbReference>
<evidence type="ECO:0000256" key="7">
    <source>
        <dbReference type="ARBA" id="ARBA00023065"/>
    </source>
</evidence>
<dbReference type="Pfam" id="PF00593">
    <property type="entry name" value="TonB_dep_Rec_b-barrel"/>
    <property type="match status" value="1"/>
</dbReference>
<keyword evidence="4" id="KW-0410">Iron transport</keyword>
<keyword evidence="5 11" id="KW-0812">Transmembrane</keyword>
<evidence type="ECO:0000256" key="10">
    <source>
        <dbReference type="ARBA" id="ARBA00023237"/>
    </source>
</evidence>
<comment type="subcellular location">
    <subcellularLocation>
        <location evidence="1 11">Cell outer membrane</location>
        <topology evidence="1 11">Multi-pass membrane protein</topology>
    </subcellularLocation>
</comment>
<comment type="similarity">
    <text evidence="11 12">Belongs to the TonB-dependent receptor family.</text>
</comment>
<keyword evidence="17" id="KW-1185">Reference proteome</keyword>
<keyword evidence="9 11" id="KW-0472">Membrane</keyword>
<dbReference type="AlphaFoldDB" id="A0A7G5IGU9"/>
<keyword evidence="13" id="KW-0732">Signal</keyword>
<sequence>MTASQLSARLALLSAVSLFGMVGAQAQQQTAQPAAVNTGVEEIVVTAQRSAQSLQDVPIAVSAFTSENLERQQLNNTSQLQLALPNITFTKGNFTGANLTIRGIGSPAVATSGDAGVGIHYNDAPIQGPLIFETEFLDLERLEVLRGPQGTLFGRNATGGVMNFITAKPTNDLSVRVEGEYGNYNAFRGLGIINLPLGDKFAVRLAGQYIKRDGYTTNLYNNTKIDGRDQYSARLSLRFRPTDTTTIDLIGYYAGENSDRMRIQKQLCNSDPTAILGCSPDKLGNGYLNGNATLGNIIQSREFAAIALGAAALPFGNLSVYGPSQYTGLTNPADLRTVSTNFTPSYRTREKYVQAKLNQEFDTMTLAVTGSWQESNVTSRQDYNNVTGPGPGQNAALKALFPNVANRLYSGANYCISNASRLYSGIYGGATLGCFPDPTQYDQSNGSSRTWSVEGVLSSQFEGKFNFRIGAIYLENRSDSDYFVTSTGLDYGSGLLGALQSGGTRFNASPFFNSETQRFDLKSYGIFGEAYWQMTDTLKLTIGARYSNDKKRVQDRQRLFNALVPLGEANAGTILNDTVDADINTPGRQPFRDARLNSDAVTGRVVLDWKPEVSFTEDTLIYASYSRGSKPGGINPPFDPTLFSAPVTYLPEKVNAFEIGTKNRFAGGTFQANLTGFYYDYKNLQISRIINRTSFNDNTNAEVYGVEGEFIVAPTRNWQFNATASYLKTKVKDLSLVDVRDPSGGRADSVIIKDVTNAANCVVTPAATLPPGSAAAFVNGFNAAATGGLLRPAVAVPGTNAMGAFGICSAMGSAIAAQGLPFNITLPTGVNRVPTATGFVPITDPAILARTNLPSGNAVNLDGKELQNSPKWKFTAGAQYTAEMANDMSAVIRADLNFVGEQWGRNYNLPIDRIKAYETVNLSIQLNGREERWYVRAFVQNLFDNQGITGQYVTDPSSGLFTNIFTLEPRRFGGVVGVRF</sequence>
<dbReference type="InterPro" id="IPR000531">
    <property type="entry name" value="Beta-barrel_TonB"/>
</dbReference>
<keyword evidence="10 11" id="KW-0998">Cell outer membrane</keyword>
<evidence type="ECO:0000259" key="14">
    <source>
        <dbReference type="Pfam" id="PF00593"/>
    </source>
</evidence>
<keyword evidence="2 11" id="KW-0813">Transport</keyword>
<gene>
    <name evidence="16" type="ORF">H3309_14935</name>
</gene>
<evidence type="ECO:0000256" key="13">
    <source>
        <dbReference type="SAM" id="SignalP"/>
    </source>
</evidence>
<reference evidence="16 17" key="1">
    <citation type="submission" date="2020-07" db="EMBL/GenBank/DDBJ databases">
        <title>Complete genome sequence for Sandaracinobacter sp. M6.</title>
        <authorList>
            <person name="Tang Y."/>
            <person name="Liu Q."/>
            <person name="Guo Z."/>
            <person name="Lei P."/>
            <person name="Huang B."/>
        </authorList>
    </citation>
    <scope>NUCLEOTIDE SEQUENCE [LARGE SCALE GENOMIC DNA]</scope>
    <source>
        <strain evidence="16 17">M6</strain>
    </source>
</reference>
<dbReference type="EMBL" id="CP059851">
    <property type="protein sequence ID" value="QMW22591.1"/>
    <property type="molecule type" value="Genomic_DNA"/>
</dbReference>
<evidence type="ECO:0000313" key="16">
    <source>
        <dbReference type="EMBL" id="QMW22591.1"/>
    </source>
</evidence>
<evidence type="ECO:0000256" key="3">
    <source>
        <dbReference type="ARBA" id="ARBA00022452"/>
    </source>
</evidence>
<evidence type="ECO:0000256" key="9">
    <source>
        <dbReference type="ARBA" id="ARBA00023136"/>
    </source>
</evidence>
<feature type="domain" description="TonB-dependent receptor-like beta-barrel" evidence="14">
    <location>
        <begin position="337"/>
        <end position="732"/>
    </location>
</feature>
<dbReference type="PROSITE" id="PS52016">
    <property type="entry name" value="TONB_DEPENDENT_REC_3"/>
    <property type="match status" value="1"/>
</dbReference>
<feature type="chain" id="PRO_5028824709" evidence="13">
    <location>
        <begin position="27"/>
        <end position="980"/>
    </location>
</feature>
<dbReference type="InterPro" id="IPR012910">
    <property type="entry name" value="Plug_dom"/>
</dbReference>
<evidence type="ECO:0000256" key="8">
    <source>
        <dbReference type="ARBA" id="ARBA00023077"/>
    </source>
</evidence>
<proteinExistence type="inferred from homology"/>
<dbReference type="KEGG" id="sand:H3309_14935"/>
<evidence type="ECO:0000259" key="15">
    <source>
        <dbReference type="Pfam" id="PF07715"/>
    </source>
</evidence>
<dbReference type="Proteomes" id="UP000515292">
    <property type="component" value="Chromosome"/>
</dbReference>
<evidence type="ECO:0000256" key="4">
    <source>
        <dbReference type="ARBA" id="ARBA00022496"/>
    </source>
</evidence>
<protein>
    <submittedName>
        <fullName evidence="16">TonB-dependent receptor</fullName>
    </submittedName>
</protein>
<keyword evidence="3 11" id="KW-1134">Transmembrane beta strand</keyword>
<accession>A0A7G5IGU9</accession>
<feature type="domain" description="TonB-dependent receptor plug" evidence="15">
    <location>
        <begin position="54"/>
        <end position="161"/>
    </location>
</feature>
<evidence type="ECO:0000256" key="12">
    <source>
        <dbReference type="RuleBase" id="RU003357"/>
    </source>
</evidence>
<evidence type="ECO:0000256" key="11">
    <source>
        <dbReference type="PROSITE-ProRule" id="PRU01360"/>
    </source>
</evidence>
<feature type="signal peptide" evidence="13">
    <location>
        <begin position="1"/>
        <end position="26"/>
    </location>
</feature>
<dbReference type="Gene3D" id="2.40.170.20">
    <property type="entry name" value="TonB-dependent receptor, beta-barrel domain"/>
    <property type="match status" value="3"/>
</dbReference>
<dbReference type="GO" id="GO:0006826">
    <property type="term" value="P:iron ion transport"/>
    <property type="evidence" value="ECO:0007669"/>
    <property type="project" value="UniProtKB-KW"/>
</dbReference>
<evidence type="ECO:0000256" key="2">
    <source>
        <dbReference type="ARBA" id="ARBA00022448"/>
    </source>
</evidence>
<evidence type="ECO:0000256" key="1">
    <source>
        <dbReference type="ARBA" id="ARBA00004571"/>
    </source>
</evidence>
<evidence type="ECO:0000256" key="5">
    <source>
        <dbReference type="ARBA" id="ARBA00022692"/>
    </source>
</evidence>
<dbReference type="PANTHER" id="PTHR32552">
    <property type="entry name" value="FERRICHROME IRON RECEPTOR-RELATED"/>
    <property type="match status" value="1"/>
</dbReference>
<dbReference type="RefSeq" id="WP_182295622.1">
    <property type="nucleotide sequence ID" value="NZ_CP059851.1"/>
</dbReference>
<dbReference type="InterPro" id="IPR039426">
    <property type="entry name" value="TonB-dep_rcpt-like"/>
</dbReference>
<keyword evidence="8 12" id="KW-0798">TonB box</keyword>
<keyword evidence="6" id="KW-0408">Iron</keyword>
<organism evidence="16 17">
    <name type="scientific">Sandaracinobacteroides saxicola</name>
    <dbReference type="NCBI Taxonomy" id="2759707"/>
    <lineage>
        <taxon>Bacteria</taxon>
        <taxon>Pseudomonadati</taxon>
        <taxon>Pseudomonadota</taxon>
        <taxon>Alphaproteobacteria</taxon>
        <taxon>Sphingomonadales</taxon>
        <taxon>Sphingosinicellaceae</taxon>
        <taxon>Sandaracinobacteroides</taxon>
    </lineage>
</organism>
<dbReference type="GO" id="GO:0009279">
    <property type="term" value="C:cell outer membrane"/>
    <property type="evidence" value="ECO:0007669"/>
    <property type="project" value="UniProtKB-SubCell"/>
</dbReference>
<keyword evidence="16" id="KW-0675">Receptor</keyword>
<dbReference type="InterPro" id="IPR036942">
    <property type="entry name" value="Beta-barrel_TonB_sf"/>
</dbReference>
<evidence type="ECO:0000256" key="6">
    <source>
        <dbReference type="ARBA" id="ARBA00023004"/>
    </source>
</evidence>
<evidence type="ECO:0000313" key="17">
    <source>
        <dbReference type="Proteomes" id="UP000515292"/>
    </source>
</evidence>
<dbReference type="SUPFAM" id="SSF56935">
    <property type="entry name" value="Porins"/>
    <property type="match status" value="1"/>
</dbReference>
<name>A0A7G5IGU9_9SPHN</name>
<keyword evidence="7" id="KW-0406">Ion transport</keyword>
<dbReference type="PANTHER" id="PTHR32552:SF81">
    <property type="entry name" value="TONB-DEPENDENT OUTER MEMBRANE RECEPTOR"/>
    <property type="match status" value="1"/>
</dbReference>